<dbReference type="FunFam" id="2.60.40.10:FF:000033">
    <property type="entry name" value="Killer cell immunoglobulin-like receptor"/>
    <property type="match status" value="3"/>
</dbReference>
<dbReference type="InterPro" id="IPR007110">
    <property type="entry name" value="Ig-like_dom"/>
</dbReference>
<dbReference type="SMART" id="SM00408">
    <property type="entry name" value="IGc2"/>
    <property type="match status" value="4"/>
</dbReference>
<evidence type="ECO:0000256" key="1">
    <source>
        <dbReference type="ARBA" id="ARBA00022737"/>
    </source>
</evidence>
<dbReference type="FunCoup" id="A0A6I8Q0D7">
    <property type="interactions" value="722"/>
</dbReference>
<evidence type="ECO:0000256" key="4">
    <source>
        <dbReference type="ARBA" id="ARBA00023319"/>
    </source>
</evidence>
<keyword evidence="2" id="KW-1015">Disulfide bond</keyword>
<reference evidence="6" key="2">
    <citation type="submission" date="2020-05" db="UniProtKB">
        <authorList>
            <consortium name="Ensembl"/>
        </authorList>
    </citation>
    <scope>IDENTIFICATION</scope>
</reference>
<accession>A0A6I8Q0D7</accession>
<dbReference type="Ensembl" id="ENSXETT00000061054">
    <property type="protein sequence ID" value="ENSXETP00000062241"/>
    <property type="gene ID" value="ENSXETG00000032630"/>
</dbReference>
<dbReference type="PANTHER" id="PTHR11738:SF188">
    <property type="entry name" value="IMMUNOGLOBULIN SUPERFAMILY MEMBER 1 ISOFORM X1"/>
    <property type="match status" value="1"/>
</dbReference>
<dbReference type="SMART" id="SM00409">
    <property type="entry name" value="IG"/>
    <property type="match status" value="4"/>
</dbReference>
<keyword evidence="3" id="KW-0325">Glycoprotein</keyword>
<evidence type="ECO:0000256" key="3">
    <source>
        <dbReference type="ARBA" id="ARBA00023180"/>
    </source>
</evidence>
<name>A0A6I8Q0D7_XENTR</name>
<dbReference type="InterPro" id="IPR013783">
    <property type="entry name" value="Ig-like_fold"/>
</dbReference>
<reference evidence="6" key="1">
    <citation type="journal article" date="2010" name="Science">
        <title>The genome of the Western clawed frog Xenopus tropicalis.</title>
        <authorList>
            <person name="Hellsten U."/>
            <person name="Harland R.M."/>
            <person name="Gilchrist M.J."/>
            <person name="Hendrix D."/>
            <person name="Jurka J."/>
            <person name="Kapitonov V."/>
            <person name="Ovcharenko I."/>
            <person name="Putnam N.H."/>
            <person name="Shu S."/>
            <person name="Taher L."/>
            <person name="Blitz I.L."/>
            <person name="Blumberg B."/>
            <person name="Dichmann D.S."/>
            <person name="Dubchak I."/>
            <person name="Amaya E."/>
            <person name="Detter J.C."/>
            <person name="Fletcher R."/>
            <person name="Gerhard D.S."/>
            <person name="Goodstein D."/>
            <person name="Graves T."/>
            <person name="Grigoriev I.V."/>
            <person name="Grimwood J."/>
            <person name="Kawashima T."/>
            <person name="Lindquist E."/>
            <person name="Lucas S.M."/>
            <person name="Mead P.E."/>
            <person name="Mitros T."/>
            <person name="Ogino H."/>
            <person name="Ohta Y."/>
            <person name="Poliakov A.V."/>
            <person name="Pollet N."/>
            <person name="Robert J."/>
            <person name="Salamov A."/>
            <person name="Sater A.K."/>
            <person name="Schmutz J."/>
            <person name="Terry A."/>
            <person name="Vize P.D."/>
            <person name="Warren W.C."/>
            <person name="Wells D."/>
            <person name="Wills A."/>
            <person name="Wilson R.K."/>
            <person name="Zimmerman L.B."/>
            <person name="Zorn A.M."/>
            <person name="Grainger R."/>
            <person name="Grammer T."/>
            <person name="Khokha M.K."/>
            <person name="Richardson P.M."/>
            <person name="Rokhsar D.S."/>
        </authorList>
    </citation>
    <scope>NUCLEOTIDE SEQUENCE [LARGE SCALE GENOMIC DNA]</scope>
    <source>
        <strain evidence="6">Nigerian</strain>
    </source>
</reference>
<dbReference type="InterPro" id="IPR003598">
    <property type="entry name" value="Ig_sub2"/>
</dbReference>
<dbReference type="Pfam" id="PF13895">
    <property type="entry name" value="Ig_2"/>
    <property type="match status" value="1"/>
</dbReference>
<dbReference type="GeneTree" id="ENSGT01150000286974"/>
<evidence type="ECO:0000259" key="5">
    <source>
        <dbReference type="PROSITE" id="PS50835"/>
    </source>
</evidence>
<sequence length="448" mass="49976">MLVSVILLYIAYTLQNRRILASEAERVDYPRISVIPSLYIDIGSNVTIQCQGTKQEDKFILYKNGAPLIEGPLVGQTANFYLQDARKTDAGNYFCMRKSDARITNHKTITVKGADDTVQIWALPSTNISVGGNLTILCQRAEQGDTFVLYKDEDIVSEQEPAGGIAQFHLYHVQAKNAGIYYCLRKSSQSKVKFSNQIHVTIEGADDTVQIWALPSTNISVGGNLTILCQRAEQGDTFVLYKDEDIVSEQEPAGAIAQFHIYHVQPKDTGPYYCLRKSSQSDFELSDQIDIIIEGADDTVQIWALPSTNISVGGNLTILCQRAEQGDTFVLYKDEDIVSEQEPAGAIAQFHIYHVQPKDTGPYYCLRKSSQSDFELSDQIDIIIEGTGNEVSRQNTDYTISNTVRLALAGLLLTVTILLATENCHTKKSQLQNEELSHYHYNIYSIQC</sequence>
<organism evidence="6">
    <name type="scientific">Xenopus tropicalis</name>
    <name type="common">Western clawed frog</name>
    <name type="synonym">Silurana tropicalis</name>
    <dbReference type="NCBI Taxonomy" id="8364"/>
    <lineage>
        <taxon>Eukaryota</taxon>
        <taxon>Metazoa</taxon>
        <taxon>Chordata</taxon>
        <taxon>Craniata</taxon>
        <taxon>Vertebrata</taxon>
        <taxon>Euteleostomi</taxon>
        <taxon>Amphibia</taxon>
        <taxon>Batrachia</taxon>
        <taxon>Anura</taxon>
        <taxon>Pipoidea</taxon>
        <taxon>Pipidae</taxon>
        <taxon>Xenopodinae</taxon>
        <taxon>Xenopus</taxon>
        <taxon>Silurana</taxon>
    </lineage>
</organism>
<dbReference type="Bgee" id="ENSXETG00000032630">
    <property type="expression patterns" value="Expressed in embryo and 1 other cell type or tissue"/>
</dbReference>
<evidence type="ECO:0000313" key="6">
    <source>
        <dbReference type="Ensembl" id="ENSXETP00000062241"/>
    </source>
</evidence>
<dbReference type="InterPro" id="IPR050412">
    <property type="entry name" value="Ig-like_Receptors_ImmuneReg"/>
</dbReference>
<gene>
    <name evidence="6" type="primary">xilr1</name>
</gene>
<dbReference type="InterPro" id="IPR003599">
    <property type="entry name" value="Ig_sub"/>
</dbReference>
<feature type="domain" description="Ig-like" evidence="5">
    <location>
        <begin position="30"/>
        <end position="110"/>
    </location>
</feature>
<dbReference type="PANTHER" id="PTHR11738">
    <property type="entry name" value="MHC CLASS I NK CELL RECEPTOR"/>
    <property type="match status" value="1"/>
</dbReference>
<protein>
    <submittedName>
        <fullName evidence="6">Ig-like receptor 1</fullName>
    </submittedName>
</protein>
<dbReference type="Gene3D" id="2.60.40.10">
    <property type="entry name" value="Immunoglobulins"/>
    <property type="match status" value="4"/>
</dbReference>
<evidence type="ECO:0000256" key="2">
    <source>
        <dbReference type="ARBA" id="ARBA00023157"/>
    </source>
</evidence>
<dbReference type="SUPFAM" id="SSF48726">
    <property type="entry name" value="Immunoglobulin"/>
    <property type="match status" value="4"/>
</dbReference>
<dbReference type="PROSITE" id="PS50835">
    <property type="entry name" value="IG_LIKE"/>
    <property type="match status" value="1"/>
</dbReference>
<keyword evidence="1" id="KW-0677">Repeat</keyword>
<proteinExistence type="predicted"/>
<keyword evidence="4" id="KW-0393">Immunoglobulin domain</keyword>
<dbReference type="InParanoid" id="A0A6I8Q0D7"/>
<dbReference type="AlphaFoldDB" id="A0A6I8Q0D7"/>
<dbReference type="InterPro" id="IPR036179">
    <property type="entry name" value="Ig-like_dom_sf"/>
</dbReference>